<evidence type="ECO:0000256" key="6">
    <source>
        <dbReference type="ARBA" id="ARBA00022679"/>
    </source>
</evidence>
<dbReference type="FunFam" id="1.10.10.10:FF:000214">
    <property type="entry name" value="Methylated-DNA--protein-cysteine methyltransferase"/>
    <property type="match status" value="1"/>
</dbReference>
<dbReference type="InterPro" id="IPR001497">
    <property type="entry name" value="MethylDNA_cys_MeTrfase_AS"/>
</dbReference>
<evidence type="ECO:0000256" key="11">
    <source>
        <dbReference type="ARBA" id="ARBA00049348"/>
    </source>
</evidence>
<dbReference type="PANTHER" id="PTHR10815">
    <property type="entry name" value="METHYLATED-DNA--PROTEIN-CYSTEINE METHYLTRANSFERASE"/>
    <property type="match status" value="1"/>
</dbReference>
<dbReference type="NCBIfam" id="TIGR00589">
    <property type="entry name" value="ogt"/>
    <property type="match status" value="1"/>
</dbReference>
<dbReference type="InterPro" id="IPR036217">
    <property type="entry name" value="MethylDNA_cys_MeTrfase_DNAb"/>
</dbReference>
<dbReference type="Gene3D" id="1.10.10.10">
    <property type="entry name" value="Winged helix-like DNA-binding domain superfamily/Winged helix DNA-binding domain"/>
    <property type="match status" value="1"/>
</dbReference>
<comment type="catalytic activity">
    <reaction evidence="1">
        <text>a 4-O-methyl-thymidine in DNA + L-cysteinyl-[protein] = a thymidine in DNA + S-methyl-L-cysteinyl-[protein]</text>
        <dbReference type="Rhea" id="RHEA:53428"/>
        <dbReference type="Rhea" id="RHEA-COMP:10131"/>
        <dbReference type="Rhea" id="RHEA-COMP:10132"/>
        <dbReference type="Rhea" id="RHEA-COMP:13555"/>
        <dbReference type="Rhea" id="RHEA-COMP:13556"/>
        <dbReference type="ChEBI" id="CHEBI:29950"/>
        <dbReference type="ChEBI" id="CHEBI:82612"/>
        <dbReference type="ChEBI" id="CHEBI:137386"/>
        <dbReference type="ChEBI" id="CHEBI:137387"/>
        <dbReference type="EC" id="2.1.1.63"/>
    </reaction>
</comment>
<dbReference type="Pfam" id="PF01035">
    <property type="entry name" value="DNA_binding_1"/>
    <property type="match status" value="1"/>
</dbReference>
<dbReference type="InterPro" id="IPR036388">
    <property type="entry name" value="WH-like_DNA-bd_sf"/>
</dbReference>
<evidence type="ECO:0000313" key="14">
    <source>
        <dbReference type="Proteomes" id="UP000837675"/>
    </source>
</evidence>
<keyword evidence="6" id="KW-0808">Transferase</keyword>
<dbReference type="SUPFAM" id="SSF46767">
    <property type="entry name" value="Methylated DNA-protein cysteine methyltransferase, C-terminal domain"/>
    <property type="match status" value="1"/>
</dbReference>
<dbReference type="SUPFAM" id="SSF53155">
    <property type="entry name" value="Methylated DNA-protein cysteine methyltransferase domain"/>
    <property type="match status" value="1"/>
</dbReference>
<keyword evidence="14" id="KW-1185">Reference proteome</keyword>
<evidence type="ECO:0000256" key="1">
    <source>
        <dbReference type="ARBA" id="ARBA00001286"/>
    </source>
</evidence>
<evidence type="ECO:0000259" key="12">
    <source>
        <dbReference type="Pfam" id="PF01035"/>
    </source>
</evidence>
<evidence type="ECO:0000256" key="2">
    <source>
        <dbReference type="ARBA" id="ARBA00008711"/>
    </source>
</evidence>
<name>A0A8S4C522_9ACAR</name>
<keyword evidence="8" id="KW-0234">DNA repair</keyword>
<reference evidence="13" key="1">
    <citation type="submission" date="2021-06" db="EMBL/GenBank/DDBJ databases">
        <authorList>
            <person name="Nardi T."/>
            <person name="Nardi T."/>
        </authorList>
    </citation>
    <scope>NUCLEOTIDE SEQUENCE</scope>
</reference>
<dbReference type="InterPro" id="IPR036631">
    <property type="entry name" value="MGMT_N_sf"/>
</dbReference>
<evidence type="ECO:0000256" key="5">
    <source>
        <dbReference type="ARBA" id="ARBA00022603"/>
    </source>
</evidence>
<dbReference type="EC" id="2.1.1.63" evidence="3"/>
<evidence type="ECO:0000313" key="13">
    <source>
        <dbReference type="EMBL" id="CAG7597766.1"/>
    </source>
</evidence>
<evidence type="ECO:0000256" key="3">
    <source>
        <dbReference type="ARBA" id="ARBA00011918"/>
    </source>
</evidence>
<dbReference type="GO" id="GO:0032259">
    <property type="term" value="P:methylation"/>
    <property type="evidence" value="ECO:0007669"/>
    <property type="project" value="UniProtKB-KW"/>
</dbReference>
<dbReference type="GO" id="GO:0003908">
    <property type="term" value="F:methylated-DNA-[protein]-cysteine S-methyltransferase activity"/>
    <property type="evidence" value="ECO:0007669"/>
    <property type="project" value="UniProtKB-EC"/>
</dbReference>
<accession>A0A8S4C522</accession>
<dbReference type="InterPro" id="IPR014048">
    <property type="entry name" value="MethylDNA_cys_MeTrfase_DNA-bd"/>
</dbReference>
<dbReference type="CDD" id="cd06445">
    <property type="entry name" value="ATase"/>
    <property type="match status" value="1"/>
</dbReference>
<dbReference type="PROSITE" id="PS00374">
    <property type="entry name" value="MGMT"/>
    <property type="match status" value="1"/>
</dbReference>
<proteinExistence type="inferred from homology"/>
<keyword evidence="7" id="KW-0227">DNA damage</keyword>
<keyword evidence="5" id="KW-0489">Methyltransferase</keyword>
<evidence type="ECO:0000256" key="7">
    <source>
        <dbReference type="ARBA" id="ARBA00022763"/>
    </source>
</evidence>
<dbReference type="Proteomes" id="UP000837675">
    <property type="component" value="Unassembled WGS sequence"/>
</dbReference>
<evidence type="ECO:0000256" key="4">
    <source>
        <dbReference type="ARBA" id="ARBA00015377"/>
    </source>
</evidence>
<comment type="similarity">
    <text evidence="2">Belongs to the MGMT family.</text>
</comment>
<evidence type="ECO:0000256" key="9">
    <source>
        <dbReference type="ARBA" id="ARBA00030795"/>
    </source>
</evidence>
<organism evidence="13 14">
    <name type="scientific">Hyalomma marginatum</name>
    <dbReference type="NCBI Taxonomy" id="34627"/>
    <lineage>
        <taxon>Eukaryota</taxon>
        <taxon>Metazoa</taxon>
        <taxon>Ecdysozoa</taxon>
        <taxon>Arthropoda</taxon>
        <taxon>Chelicerata</taxon>
        <taxon>Arachnida</taxon>
        <taxon>Acari</taxon>
        <taxon>Parasitiformes</taxon>
        <taxon>Ixodida</taxon>
        <taxon>Ixodoidea</taxon>
        <taxon>Ixodidae</taxon>
        <taxon>Hyalomminae</taxon>
        <taxon>Hyalomma</taxon>
    </lineage>
</organism>
<evidence type="ECO:0000256" key="8">
    <source>
        <dbReference type="ARBA" id="ARBA00023204"/>
    </source>
</evidence>
<feature type="domain" description="Methylated-DNA-[protein]-cysteine S-methyltransferase DNA binding" evidence="12">
    <location>
        <begin position="105"/>
        <end position="184"/>
    </location>
</feature>
<dbReference type="GO" id="GO:0006281">
    <property type="term" value="P:DNA repair"/>
    <property type="evidence" value="ECO:0007669"/>
    <property type="project" value="UniProtKB-KW"/>
</dbReference>
<dbReference type="PANTHER" id="PTHR10815:SF5">
    <property type="entry name" value="METHYLATED-DNA--PROTEIN-CYSTEINE METHYLTRANSFERASE"/>
    <property type="match status" value="1"/>
</dbReference>
<dbReference type="EMBL" id="CAJVAF010000326">
    <property type="protein sequence ID" value="CAG7597766.1"/>
    <property type="molecule type" value="Genomic_DNA"/>
</dbReference>
<protein>
    <recommendedName>
        <fullName evidence="4">Methylated-DNA--protein-cysteine methyltransferase</fullName>
        <ecNumber evidence="3">2.1.1.63</ecNumber>
    </recommendedName>
    <alternativeName>
        <fullName evidence="9">6-O-methylguanine-DNA methyltransferase</fullName>
    </alternativeName>
    <alternativeName>
        <fullName evidence="10">O-6-methylguanine-DNA-alkyltransferase</fullName>
    </alternativeName>
</protein>
<comment type="catalytic activity">
    <reaction evidence="11">
        <text>a 6-O-methyl-2'-deoxyguanosine in DNA + L-cysteinyl-[protein] = S-methyl-L-cysteinyl-[protein] + a 2'-deoxyguanosine in DNA</text>
        <dbReference type="Rhea" id="RHEA:24000"/>
        <dbReference type="Rhea" id="RHEA-COMP:10131"/>
        <dbReference type="Rhea" id="RHEA-COMP:10132"/>
        <dbReference type="Rhea" id="RHEA-COMP:11367"/>
        <dbReference type="Rhea" id="RHEA-COMP:11368"/>
        <dbReference type="ChEBI" id="CHEBI:29950"/>
        <dbReference type="ChEBI" id="CHEBI:82612"/>
        <dbReference type="ChEBI" id="CHEBI:85445"/>
        <dbReference type="ChEBI" id="CHEBI:85448"/>
        <dbReference type="EC" id="2.1.1.63"/>
    </reaction>
</comment>
<sequence length="190" mass="21425">MNFSVLRSRADMGTIKLKEHYKTLKTSWIRISSMQVISSEDSIYLLEFAEKRGLEGEIARLKLREKATIVAGITCAMKAIEAELKAYFEGTLKNFETPLYISGSPFQKKVWEELIGIPYGQTRTYAAQAEAIGKKSSYRAVANANRANQIAIVIPCHRIINSNGKLGGYSGGESRKQWLLEHERRYISSK</sequence>
<dbReference type="AlphaFoldDB" id="A0A8S4C522"/>
<gene>
    <name evidence="13" type="ORF">MHYMCMPASI_00964</name>
</gene>
<comment type="caution">
    <text evidence="13">The sequence shown here is derived from an EMBL/GenBank/DDBJ whole genome shotgun (WGS) entry which is preliminary data.</text>
</comment>
<evidence type="ECO:0000256" key="10">
    <source>
        <dbReference type="ARBA" id="ARBA00031621"/>
    </source>
</evidence>